<reference evidence="2 3" key="1">
    <citation type="submission" date="2021-03" db="EMBL/GenBank/DDBJ databases">
        <title>Whole genome shotgun sequence of Actinoplanes toevensis NBRC 105298.</title>
        <authorList>
            <person name="Komaki H."/>
            <person name="Tamura T."/>
        </authorList>
    </citation>
    <scope>NUCLEOTIDE SEQUENCE [LARGE SCALE GENOMIC DNA]</scope>
    <source>
        <strain evidence="2 3">NBRC 105298</strain>
    </source>
</reference>
<evidence type="ECO:0000313" key="3">
    <source>
        <dbReference type="Proteomes" id="UP000677082"/>
    </source>
</evidence>
<comment type="caution">
    <text evidence="2">The sequence shown here is derived from an EMBL/GenBank/DDBJ whole genome shotgun (WGS) entry which is preliminary data.</text>
</comment>
<dbReference type="InterPro" id="IPR015421">
    <property type="entry name" value="PyrdxlP-dep_Trfase_major"/>
</dbReference>
<dbReference type="RefSeq" id="WP_213007084.1">
    <property type="nucleotide sequence ID" value="NZ_BOQN01000040.1"/>
</dbReference>
<dbReference type="InterPro" id="IPR015424">
    <property type="entry name" value="PyrdxlP-dep_Trfase"/>
</dbReference>
<accession>A0A919T8Q0</accession>
<dbReference type="SUPFAM" id="SSF53383">
    <property type="entry name" value="PLP-dependent transferases"/>
    <property type="match status" value="1"/>
</dbReference>
<name>A0A919T8Q0_9ACTN</name>
<dbReference type="AlphaFoldDB" id="A0A919T8Q0"/>
<evidence type="ECO:0000313" key="2">
    <source>
        <dbReference type="EMBL" id="GIM91178.1"/>
    </source>
</evidence>
<evidence type="ECO:0000259" key="1">
    <source>
        <dbReference type="Pfam" id="PF00155"/>
    </source>
</evidence>
<dbReference type="EMBL" id="BOQN01000040">
    <property type="protein sequence ID" value="GIM91178.1"/>
    <property type="molecule type" value="Genomic_DNA"/>
</dbReference>
<dbReference type="Gene3D" id="3.90.1150.10">
    <property type="entry name" value="Aspartate Aminotransferase, domain 1"/>
    <property type="match status" value="1"/>
</dbReference>
<dbReference type="CDD" id="cd00609">
    <property type="entry name" value="AAT_like"/>
    <property type="match status" value="1"/>
</dbReference>
<protein>
    <submittedName>
        <fullName evidence="2">Aminotransferase class I/II</fullName>
    </submittedName>
</protein>
<dbReference type="Gene3D" id="3.40.640.10">
    <property type="entry name" value="Type I PLP-dependent aspartate aminotransferase-like (Major domain)"/>
    <property type="match status" value="1"/>
</dbReference>
<keyword evidence="2" id="KW-0032">Aminotransferase</keyword>
<keyword evidence="2" id="KW-0808">Transferase</keyword>
<dbReference type="PANTHER" id="PTHR42858">
    <property type="entry name" value="AMINOTRANSFERASE"/>
    <property type="match status" value="1"/>
</dbReference>
<keyword evidence="3" id="KW-1185">Reference proteome</keyword>
<dbReference type="PANTHER" id="PTHR42858:SF1">
    <property type="entry name" value="LD15494P"/>
    <property type="match status" value="1"/>
</dbReference>
<dbReference type="Pfam" id="PF00155">
    <property type="entry name" value="Aminotran_1_2"/>
    <property type="match status" value="1"/>
</dbReference>
<dbReference type="GO" id="GO:0030170">
    <property type="term" value="F:pyridoxal phosphate binding"/>
    <property type="evidence" value="ECO:0007669"/>
    <property type="project" value="InterPro"/>
</dbReference>
<dbReference type="GO" id="GO:0047536">
    <property type="term" value="F:2-aminoadipate transaminase activity"/>
    <property type="evidence" value="ECO:0007669"/>
    <property type="project" value="TreeGrafter"/>
</dbReference>
<dbReference type="Proteomes" id="UP000677082">
    <property type="component" value="Unassembled WGS sequence"/>
</dbReference>
<feature type="domain" description="Aminotransferase class I/classII large" evidence="1">
    <location>
        <begin position="12"/>
        <end position="362"/>
    </location>
</feature>
<organism evidence="2 3">
    <name type="scientific">Paractinoplanes toevensis</name>
    <dbReference type="NCBI Taxonomy" id="571911"/>
    <lineage>
        <taxon>Bacteria</taxon>
        <taxon>Bacillati</taxon>
        <taxon>Actinomycetota</taxon>
        <taxon>Actinomycetes</taxon>
        <taxon>Micromonosporales</taxon>
        <taxon>Micromonosporaceae</taxon>
        <taxon>Paractinoplanes</taxon>
    </lineage>
</organism>
<dbReference type="InterPro" id="IPR015422">
    <property type="entry name" value="PyrdxlP-dep_Trfase_small"/>
</dbReference>
<gene>
    <name evidence="2" type="ORF">Ato02nite_029710</name>
</gene>
<dbReference type="InterPro" id="IPR004839">
    <property type="entry name" value="Aminotransferase_I/II_large"/>
</dbReference>
<proteinExistence type="predicted"/>
<sequence length="367" mass="39120">MIQFEARPGILDLSWGHPRPELLPAAEWAVAQAGALRASGWRALTYGYAAGPRPLTDWIAARLAAIEGGPPRPESLFVTAGASHALALVASLLVEPGDVVLVDEPTYHLAFQILADARAELRSVPAGDPAAVAERVGAIRAEGRRVAFLYLVPTFANPTGRSLEPAARRALVAIDGLTIVEDDTYRELVYEGSAPPSLWHLAGGRNVIRLGSFAKTVAPGLRLGWISGTPELVKRLTMLGYVHSGGGVNHTAAVTMAEFGTSGAYETHLAGLRDSYRAQRDALVGALSPYASIDGPAGGWFLWVRLPPGRRAGDLLPAAERQGVSFVPGPRFHLRGDGGHDRIRLSFSLLPPDELREAARRLGRVLA</sequence>